<dbReference type="Proteomes" id="UP000315295">
    <property type="component" value="Unassembled WGS sequence"/>
</dbReference>
<evidence type="ECO:0000313" key="2">
    <source>
        <dbReference type="Proteomes" id="UP000315295"/>
    </source>
</evidence>
<proteinExistence type="predicted"/>
<dbReference type="AlphaFoldDB" id="A0A540K5U9"/>
<sequence>MAASSDGVSGLQFVLVGWSGFKHYKLVKFVKEEDNYAEKNVPKVMKFSWQSLYRKRTEPYDTLQKVWEAFDDLAPGFFIGPIIAFVVSDGALEVKPLPSFLNFLSCSKFFLCVMYSFFEKSVIPPSERKVELAPNHEIQETWMRSIHWTNEIKKIDD</sequence>
<keyword evidence="2" id="KW-1185">Reference proteome</keyword>
<organism evidence="1 2">
    <name type="scientific">Malus baccata</name>
    <name type="common">Siberian crab apple</name>
    <name type="synonym">Pyrus baccata</name>
    <dbReference type="NCBI Taxonomy" id="106549"/>
    <lineage>
        <taxon>Eukaryota</taxon>
        <taxon>Viridiplantae</taxon>
        <taxon>Streptophyta</taxon>
        <taxon>Embryophyta</taxon>
        <taxon>Tracheophyta</taxon>
        <taxon>Spermatophyta</taxon>
        <taxon>Magnoliopsida</taxon>
        <taxon>eudicotyledons</taxon>
        <taxon>Gunneridae</taxon>
        <taxon>Pentapetalae</taxon>
        <taxon>rosids</taxon>
        <taxon>fabids</taxon>
        <taxon>Rosales</taxon>
        <taxon>Rosaceae</taxon>
        <taxon>Amygdaloideae</taxon>
        <taxon>Maleae</taxon>
        <taxon>Malus</taxon>
    </lineage>
</organism>
<comment type="caution">
    <text evidence="1">The sequence shown here is derived from an EMBL/GenBank/DDBJ whole genome shotgun (WGS) entry which is preliminary data.</text>
</comment>
<dbReference type="EMBL" id="VIEB01004195">
    <property type="protein sequence ID" value="TQD69262.1"/>
    <property type="molecule type" value="Genomic_DNA"/>
</dbReference>
<name>A0A540K5U9_MALBA</name>
<protein>
    <submittedName>
        <fullName evidence="1">Uncharacterized protein</fullName>
    </submittedName>
</protein>
<reference evidence="1 2" key="1">
    <citation type="journal article" date="2019" name="G3 (Bethesda)">
        <title>Sequencing of a Wild Apple (Malus baccata) Genome Unravels the Differences Between Cultivated and Wild Apple Species Regarding Disease Resistance and Cold Tolerance.</title>
        <authorList>
            <person name="Chen X."/>
        </authorList>
    </citation>
    <scope>NUCLEOTIDE SEQUENCE [LARGE SCALE GENOMIC DNA]</scope>
    <source>
        <strain evidence="2">cv. Shandingzi</strain>
        <tissue evidence="1">Leaves</tissue>
    </source>
</reference>
<evidence type="ECO:0000313" key="1">
    <source>
        <dbReference type="EMBL" id="TQD69262.1"/>
    </source>
</evidence>
<gene>
    <name evidence="1" type="ORF">C1H46_045205</name>
</gene>
<accession>A0A540K5U9</accession>